<reference evidence="1 2" key="1">
    <citation type="submission" date="2019-03" db="EMBL/GenBank/DDBJ databases">
        <title>Sequencing the genomes of 1000 actinobacteria strains.</title>
        <authorList>
            <person name="Klenk H.-P."/>
        </authorList>
    </citation>
    <scope>NUCLEOTIDE SEQUENCE [LARGE SCALE GENOMIC DNA]</scope>
    <source>
        <strain evidence="1 2">DSM 43805</strain>
    </source>
</reference>
<dbReference type="EMBL" id="SNWR01000001">
    <property type="protein sequence ID" value="TDO37494.1"/>
    <property type="molecule type" value="Genomic_DNA"/>
</dbReference>
<dbReference type="RefSeq" id="WP_133872108.1">
    <property type="nucleotide sequence ID" value="NZ_BOMD01000055.1"/>
</dbReference>
<dbReference type="Proteomes" id="UP000294901">
    <property type="component" value="Unassembled WGS sequence"/>
</dbReference>
<accession>A0A4R6JMC0</accession>
<evidence type="ECO:0000313" key="1">
    <source>
        <dbReference type="EMBL" id="TDO37494.1"/>
    </source>
</evidence>
<comment type="caution">
    <text evidence="1">The sequence shown here is derived from an EMBL/GenBank/DDBJ whole genome shotgun (WGS) entry which is preliminary data.</text>
</comment>
<keyword evidence="2" id="KW-1185">Reference proteome</keyword>
<dbReference type="OrthoDB" id="3360338at2"/>
<evidence type="ECO:0000313" key="2">
    <source>
        <dbReference type="Proteomes" id="UP000294901"/>
    </source>
</evidence>
<name>A0A4R6JMC0_9ACTN</name>
<organism evidence="1 2">
    <name type="scientific">Paractinoplanes brasiliensis</name>
    <dbReference type="NCBI Taxonomy" id="52695"/>
    <lineage>
        <taxon>Bacteria</taxon>
        <taxon>Bacillati</taxon>
        <taxon>Actinomycetota</taxon>
        <taxon>Actinomycetes</taxon>
        <taxon>Micromonosporales</taxon>
        <taxon>Micromonosporaceae</taxon>
        <taxon>Paractinoplanes</taxon>
    </lineage>
</organism>
<protein>
    <submittedName>
        <fullName evidence="1">Uncharacterized protein</fullName>
    </submittedName>
</protein>
<gene>
    <name evidence="1" type="ORF">C8E87_1123</name>
</gene>
<dbReference type="AlphaFoldDB" id="A0A4R6JMC0"/>
<sequence length="228" mass="25191">MRWFRRGPSKQQTDSAQARALVEDVRARYGASVHATFHEQATACAAQLTQADEDGMIAAAMILREFADEAHRDVSAKLGHAVDRSNYRPQWRHPRGGPRWNLFALPGGLHPYIHVTAAATVLGEQAKRAVRATAPAPLLAHVFEILDLTVIGWEFARVRPDTDMAGLAHRLIGTARDLRAAMSDEPPLPDPVREVMRRNNTITVYDPHSPQVVGGFNPGKEMREALLA</sequence>
<proteinExistence type="predicted"/>